<accession>A0A1J7ILB8</accession>
<keyword evidence="2" id="KW-1185">Reference proteome</keyword>
<gene>
    <name evidence="1" type="ORF">CONLIGDRAFT_370507</name>
</gene>
<dbReference type="EMBL" id="KV875098">
    <property type="protein sequence ID" value="OIW28254.1"/>
    <property type="molecule type" value="Genomic_DNA"/>
</dbReference>
<name>A0A1J7ILB8_9PEZI</name>
<proteinExistence type="predicted"/>
<protein>
    <submittedName>
        <fullName evidence="1">Uncharacterized protein</fullName>
    </submittedName>
</protein>
<evidence type="ECO:0000313" key="1">
    <source>
        <dbReference type="EMBL" id="OIW28254.1"/>
    </source>
</evidence>
<dbReference type="AlphaFoldDB" id="A0A1J7ILB8"/>
<evidence type="ECO:0000313" key="2">
    <source>
        <dbReference type="Proteomes" id="UP000182658"/>
    </source>
</evidence>
<sequence length="88" mass="9508">MRLKALVPWCAKMKLQRSSLCQILISTPVASTALAEISVASCCRKCDSLTRRPTASRLAKLAAANVLSVQQQHSGVVTHVGSNCRWLS</sequence>
<dbReference type="Proteomes" id="UP000182658">
    <property type="component" value="Unassembled WGS sequence"/>
</dbReference>
<dbReference type="InParanoid" id="A0A1J7ILB8"/>
<organism evidence="1 2">
    <name type="scientific">Coniochaeta ligniaria NRRL 30616</name>
    <dbReference type="NCBI Taxonomy" id="1408157"/>
    <lineage>
        <taxon>Eukaryota</taxon>
        <taxon>Fungi</taxon>
        <taxon>Dikarya</taxon>
        <taxon>Ascomycota</taxon>
        <taxon>Pezizomycotina</taxon>
        <taxon>Sordariomycetes</taxon>
        <taxon>Sordariomycetidae</taxon>
        <taxon>Coniochaetales</taxon>
        <taxon>Coniochaetaceae</taxon>
        <taxon>Coniochaeta</taxon>
    </lineage>
</organism>
<reference evidence="1 2" key="1">
    <citation type="submission" date="2016-10" db="EMBL/GenBank/DDBJ databases">
        <title>Draft genome sequence of Coniochaeta ligniaria NRRL30616, a lignocellulolytic fungus for bioabatement of inhibitors in plant biomass hydrolysates.</title>
        <authorList>
            <consortium name="DOE Joint Genome Institute"/>
            <person name="Jimenez D.J."/>
            <person name="Hector R.E."/>
            <person name="Riley R."/>
            <person name="Sun H."/>
            <person name="Grigoriev I.V."/>
            <person name="Van Elsas J.D."/>
            <person name="Nichols N.N."/>
        </authorList>
    </citation>
    <scope>NUCLEOTIDE SEQUENCE [LARGE SCALE GENOMIC DNA]</scope>
    <source>
        <strain evidence="1 2">NRRL 30616</strain>
    </source>
</reference>